<proteinExistence type="inferred from homology"/>
<dbReference type="Pfam" id="PF04011">
    <property type="entry name" value="LemA"/>
    <property type="match status" value="1"/>
</dbReference>
<sequence length="169" mass="19237">MIWIYNRIVKHKNHIQFSKQNIDVQLKKRFEALPNIAATAKKFMAHESSVHTKIAQLRSGYSAAKGSEKVALESDLSKLLGNLSISFENYPELKSNESIIHLQRSINEFAEQISASQRAYNNSVLTYNDAVSTFPSNIIASLFGFKEEVYLNIITKEEQRENPDMNSLL</sequence>
<dbReference type="RefSeq" id="WP_175444399.1">
    <property type="nucleotide sequence ID" value="NZ_FNBD01000002.1"/>
</dbReference>
<dbReference type="InterPro" id="IPR007156">
    <property type="entry name" value="MamQ_LemA"/>
</dbReference>
<dbReference type="PANTHER" id="PTHR34478:SF1">
    <property type="entry name" value="PROTEIN LEMA"/>
    <property type="match status" value="1"/>
</dbReference>
<dbReference type="PANTHER" id="PTHR34478">
    <property type="entry name" value="PROTEIN LEMA"/>
    <property type="match status" value="1"/>
</dbReference>
<evidence type="ECO:0000256" key="3">
    <source>
        <dbReference type="ARBA" id="ARBA00022692"/>
    </source>
</evidence>
<accession>A0A1G7ENM3</accession>
<keyword evidence="3" id="KW-0812">Transmembrane</keyword>
<dbReference type="AlphaFoldDB" id="A0A1G7ENM3"/>
<evidence type="ECO:0000256" key="5">
    <source>
        <dbReference type="ARBA" id="ARBA00023136"/>
    </source>
</evidence>
<evidence type="ECO:0000313" key="7">
    <source>
        <dbReference type="Proteomes" id="UP000182114"/>
    </source>
</evidence>
<evidence type="ECO:0000256" key="4">
    <source>
        <dbReference type="ARBA" id="ARBA00022989"/>
    </source>
</evidence>
<comment type="subcellular location">
    <subcellularLocation>
        <location evidence="1">Membrane</location>
        <topology evidence="1">Single-pass membrane protein</topology>
    </subcellularLocation>
</comment>
<evidence type="ECO:0000256" key="1">
    <source>
        <dbReference type="ARBA" id="ARBA00004167"/>
    </source>
</evidence>
<evidence type="ECO:0000256" key="2">
    <source>
        <dbReference type="ARBA" id="ARBA00008854"/>
    </source>
</evidence>
<dbReference type="Proteomes" id="UP000182114">
    <property type="component" value="Unassembled WGS sequence"/>
</dbReference>
<reference evidence="7" key="1">
    <citation type="submission" date="2016-10" db="EMBL/GenBank/DDBJ databases">
        <authorList>
            <person name="Varghese N."/>
            <person name="Submissions S."/>
        </authorList>
    </citation>
    <scope>NUCLEOTIDE SEQUENCE [LARGE SCALE GENOMIC DNA]</scope>
    <source>
        <strain evidence="7">DSM 24729</strain>
    </source>
</reference>
<dbReference type="Gene3D" id="1.20.1440.20">
    <property type="entry name" value="LemA-like domain"/>
    <property type="match status" value="1"/>
</dbReference>
<name>A0A1G7ENM3_9FLAO</name>
<gene>
    <name evidence="6" type="ORF">SAMN04487992_102424</name>
</gene>
<dbReference type="SUPFAM" id="SSF140478">
    <property type="entry name" value="LemA-like"/>
    <property type="match status" value="1"/>
</dbReference>
<keyword evidence="7" id="KW-1185">Reference proteome</keyword>
<evidence type="ECO:0000313" key="6">
    <source>
        <dbReference type="EMBL" id="SDE65222.1"/>
    </source>
</evidence>
<dbReference type="GO" id="GO:0016020">
    <property type="term" value="C:membrane"/>
    <property type="evidence" value="ECO:0007669"/>
    <property type="project" value="UniProtKB-SubCell"/>
</dbReference>
<protein>
    <submittedName>
        <fullName evidence="6">LemA protein</fullName>
    </submittedName>
</protein>
<dbReference type="EMBL" id="FNBD01000002">
    <property type="protein sequence ID" value="SDE65222.1"/>
    <property type="molecule type" value="Genomic_DNA"/>
</dbReference>
<comment type="similarity">
    <text evidence="2">Belongs to the LemA family.</text>
</comment>
<organism evidence="6 7">
    <name type="scientific">Cellulophaga baltica</name>
    <dbReference type="NCBI Taxonomy" id="76594"/>
    <lineage>
        <taxon>Bacteria</taxon>
        <taxon>Pseudomonadati</taxon>
        <taxon>Bacteroidota</taxon>
        <taxon>Flavobacteriia</taxon>
        <taxon>Flavobacteriales</taxon>
        <taxon>Flavobacteriaceae</taxon>
        <taxon>Cellulophaga</taxon>
    </lineage>
</organism>
<dbReference type="eggNOG" id="COG1704">
    <property type="taxonomic scope" value="Bacteria"/>
</dbReference>
<keyword evidence="4" id="KW-1133">Transmembrane helix</keyword>
<keyword evidence="5" id="KW-0472">Membrane</keyword>
<dbReference type="InterPro" id="IPR023353">
    <property type="entry name" value="LemA-like_dom_sf"/>
</dbReference>